<feature type="compositionally biased region" description="Low complexity" evidence="4">
    <location>
        <begin position="95"/>
        <end position="109"/>
    </location>
</feature>
<dbReference type="PANTHER" id="PTHR15711">
    <property type="entry name" value="RAP GTPASE-ACTIVATING PROTEIN"/>
    <property type="match status" value="1"/>
</dbReference>
<gene>
    <name evidence="8" type="primary">SIPA1</name>
</gene>
<dbReference type="PANTHER" id="PTHR15711:SF14">
    <property type="entry name" value="SIGNAL-INDUCED PROLIFERATION-ASSOCIATED PROTEIN 1"/>
    <property type="match status" value="1"/>
</dbReference>
<dbReference type="RefSeq" id="XP_060550333.1">
    <property type="nucleotide sequence ID" value="XM_060694350.1"/>
</dbReference>
<protein>
    <submittedName>
        <fullName evidence="8">Signal-induced proliferation-associated protein 1 isoform X1</fullName>
    </submittedName>
</protein>
<feature type="region of interest" description="Disordered" evidence="4">
    <location>
        <begin position="1190"/>
        <end position="1238"/>
    </location>
</feature>
<dbReference type="PROSITE" id="PS50106">
    <property type="entry name" value="PDZ"/>
    <property type="match status" value="1"/>
</dbReference>
<evidence type="ECO:0000256" key="2">
    <source>
        <dbReference type="ARBA" id="ARBA00023054"/>
    </source>
</evidence>
<name>A0ABM3ZPN2_PANGU</name>
<dbReference type="Proteomes" id="UP001652622">
    <property type="component" value="Unplaced"/>
</dbReference>
<dbReference type="SUPFAM" id="SSF50156">
    <property type="entry name" value="PDZ domain-like"/>
    <property type="match status" value="1"/>
</dbReference>
<keyword evidence="2 3" id="KW-0175">Coiled coil</keyword>
<dbReference type="Gene3D" id="6.10.140.210">
    <property type="match status" value="1"/>
</dbReference>
<dbReference type="SUPFAM" id="SSF111347">
    <property type="entry name" value="Rap/Ran-GAP"/>
    <property type="match status" value="1"/>
</dbReference>
<evidence type="ECO:0000256" key="4">
    <source>
        <dbReference type="SAM" id="MobiDB-lite"/>
    </source>
</evidence>
<dbReference type="Pfam" id="PF00595">
    <property type="entry name" value="PDZ"/>
    <property type="match status" value="1"/>
</dbReference>
<dbReference type="Gene3D" id="3.40.50.11210">
    <property type="entry name" value="Rap/Ran-GAP"/>
    <property type="match status" value="1"/>
</dbReference>
<feature type="region of interest" description="Disordered" evidence="4">
    <location>
        <begin position="973"/>
        <end position="992"/>
    </location>
</feature>
<keyword evidence="7" id="KW-1185">Reference proteome</keyword>
<dbReference type="PROSITE" id="PS50085">
    <property type="entry name" value="RAPGAP"/>
    <property type="match status" value="1"/>
</dbReference>
<dbReference type="Gene3D" id="2.30.42.10">
    <property type="match status" value="1"/>
</dbReference>
<accession>A0ABM3ZPN2</accession>
<feature type="coiled-coil region" evidence="3">
    <location>
        <begin position="1080"/>
        <end position="1121"/>
    </location>
</feature>
<dbReference type="GeneID" id="117669697"/>
<evidence type="ECO:0000313" key="8">
    <source>
        <dbReference type="RefSeq" id="XP_060550333.1"/>
    </source>
</evidence>
<feature type="domain" description="Rap-GAP" evidence="5">
    <location>
        <begin position="402"/>
        <end position="619"/>
    </location>
</feature>
<dbReference type="SMART" id="SM00228">
    <property type="entry name" value="PDZ"/>
    <property type="match status" value="1"/>
</dbReference>
<dbReference type="InterPro" id="IPR000331">
    <property type="entry name" value="Rap/Ran_GAP_dom"/>
</dbReference>
<feature type="compositionally biased region" description="Polar residues" evidence="4">
    <location>
        <begin position="62"/>
        <end position="77"/>
    </location>
</feature>
<feature type="region of interest" description="Disordered" evidence="4">
    <location>
        <begin position="1139"/>
        <end position="1178"/>
    </location>
</feature>
<reference evidence="8" key="1">
    <citation type="submission" date="2025-08" db="UniProtKB">
        <authorList>
            <consortium name="RefSeq"/>
        </authorList>
    </citation>
    <scope>IDENTIFICATION</scope>
    <source>
        <tissue evidence="8">Blood</tissue>
    </source>
</reference>
<proteinExistence type="predicted"/>
<feature type="domain" description="PDZ" evidence="6">
    <location>
        <begin position="765"/>
        <end position="841"/>
    </location>
</feature>
<evidence type="ECO:0000256" key="3">
    <source>
        <dbReference type="SAM" id="Coils"/>
    </source>
</evidence>
<feature type="compositionally biased region" description="Basic and acidic residues" evidence="4">
    <location>
        <begin position="1226"/>
        <end position="1238"/>
    </location>
</feature>
<feature type="region of interest" description="Disordered" evidence="4">
    <location>
        <begin position="47"/>
        <end position="126"/>
    </location>
</feature>
<dbReference type="Pfam" id="PF21022">
    <property type="entry name" value="Rap-GAP_dimer"/>
    <property type="match status" value="1"/>
</dbReference>
<evidence type="ECO:0000313" key="7">
    <source>
        <dbReference type="Proteomes" id="UP001652622"/>
    </source>
</evidence>
<dbReference type="InterPro" id="IPR036034">
    <property type="entry name" value="PDZ_sf"/>
</dbReference>
<evidence type="ECO:0000259" key="5">
    <source>
        <dbReference type="PROSITE" id="PS50085"/>
    </source>
</evidence>
<organism evidence="7 8">
    <name type="scientific">Pantherophis guttatus</name>
    <name type="common">Corn snake</name>
    <name type="synonym">Elaphe guttata</name>
    <dbReference type="NCBI Taxonomy" id="94885"/>
    <lineage>
        <taxon>Eukaryota</taxon>
        <taxon>Metazoa</taxon>
        <taxon>Chordata</taxon>
        <taxon>Craniata</taxon>
        <taxon>Vertebrata</taxon>
        <taxon>Euteleostomi</taxon>
        <taxon>Lepidosauria</taxon>
        <taxon>Squamata</taxon>
        <taxon>Bifurcata</taxon>
        <taxon>Unidentata</taxon>
        <taxon>Episquamata</taxon>
        <taxon>Toxicofera</taxon>
        <taxon>Serpentes</taxon>
        <taxon>Colubroidea</taxon>
        <taxon>Colubridae</taxon>
        <taxon>Colubrinae</taxon>
        <taxon>Pantherophis</taxon>
    </lineage>
</organism>
<keyword evidence="1" id="KW-0343">GTPase activation</keyword>
<dbReference type="CDD" id="cd06745">
    <property type="entry name" value="PDZ_SIPA1-like"/>
    <property type="match status" value="1"/>
</dbReference>
<evidence type="ECO:0000259" key="6">
    <source>
        <dbReference type="PROSITE" id="PS50106"/>
    </source>
</evidence>
<dbReference type="Pfam" id="PF02145">
    <property type="entry name" value="Rap_GAP"/>
    <property type="match status" value="1"/>
</dbReference>
<feature type="compositionally biased region" description="Polar residues" evidence="4">
    <location>
        <begin position="1147"/>
        <end position="1163"/>
    </location>
</feature>
<dbReference type="InterPro" id="IPR035974">
    <property type="entry name" value="Rap/Ran-GAP_sf"/>
</dbReference>
<dbReference type="InterPro" id="IPR001478">
    <property type="entry name" value="PDZ"/>
</dbReference>
<evidence type="ECO:0000256" key="1">
    <source>
        <dbReference type="ARBA" id="ARBA00022468"/>
    </source>
</evidence>
<sequence>MQSDDLFVRKMRRHSNRPPLTSFSFDNFRAPKPQACEVPLVGHCGPPLRSPQRSGLMHRSNSDVTLSEGELTTTAGAPSSPLPLTAVSGMGFQRNSSSPNMPSKSMAPPRARAHSHEESRAGSPTARRFRDPLLLLGLAASDVWESDGSGVPLAETSVSLPTSEVATPVWGRHLAHYDVQSILFEPGEGAREAARQGNVTTGASAASQCRTADVMPILEDGAEEEEGGTLVLSCSAFRVEAGGEVERGLGQHRGLPAGFHCPNMAVSVLEEPRESYGQRSSRVMHAIEYADLGACYYRKHFYGKEHQNFFGVDDQLGAVAISLRREEKEGSAGPQYNYRLIIRTSQLRTLRGSILEDALPLTVRHASPRGVPPKKLLEHIMPELSLPCLRLASSSPKVPETLLKLDEQGLSFQRKVGILYCREKQGSEEDMYNNEKAGPTFEEFLNLLGERVRLLGFDKYRAQLDNKNDSTGTHSLYTTYQDYEIMFHVSTMLPYTPNNRQQLLRKRHIGNDIVTIIFQEPGALPFTPRLVRSQFQHVFIVVRVHHSSSDHTTYSVAVSCTEDIPHFGPCIPAENCFMKGPAFRDLLLAKVINAENSAERSGKFHAMATRTRQEYLRDLALNHATTSTLEASTSRRPLITLPAAKKREKSKVPKGAEAHSAGALVWGVWARDGSKEPNSKTLDLRCLLGISSEFLVLIDAREKRVVFNCSCRDILAWTFSESCNLDLYYETGDYICMRVDEGQASDIRDIVHRLQLVTRGCETRELTLLRNGVGQLGFQMDHEGFVTEVERFTFAEKAGLQPGARLVRVCERPLPGLTPPQTAELLRTAKKVTITVVPPDENGRPRRSFSELYQKSLQEKRRSEPPVGDAELSRPASEVIFKPVTFQLLHSLSLQDGAPHLLAEERTEFLQSHSDQTPAPPDPILPKGFSLPSNPPPDIILATTPKVLPDRDLDHPREAVINHHTPGLVAQEAKGFPSSPPGEKALPPLEASDSNKFLPRTLSLRNSITKILSEAGESLEDEWDSIANLASTCNNILEALSREGQHILENREGSTGTQRCASQPQAIDESQHALSLADKVLYLELKLKELQDDLQKEKAEKAALQAEMQTLQQNTMRLKEASETAAAQLSQVTQMLGEGPLAPTAREGTSSPTLQPATSSLAQPWTVHPTFSLGKRTPLGDPRSRWLFVRGEKKKPATRRALHLSGSSALSPVCRAGKGGLPFPQKIERGGRRRGLDH</sequence>
<dbReference type="InterPro" id="IPR050989">
    <property type="entry name" value="Rap1_Ran_GAP"/>
</dbReference>